<gene>
    <name evidence="2" type="ORF">SAMN05216244_0235</name>
</gene>
<dbReference type="RefSeq" id="WP_074597050.1">
    <property type="nucleotide sequence ID" value="NZ_FNHF01000001.1"/>
</dbReference>
<name>A0A1G9LQP6_9BACI</name>
<keyword evidence="1" id="KW-0812">Transmembrane</keyword>
<feature type="transmembrane region" description="Helical" evidence="1">
    <location>
        <begin position="16"/>
        <end position="37"/>
    </location>
</feature>
<sequence length="125" mass="14588">MLIELLNELLSEASPFYFYVSMILAIYCAFGFSVMTFPSLSKTSEMVTRDYHAIQFRLLPVERRLTETGELITWIARKIKRKDGPEDDTDNHSFSLTNQKYTLRGGQQWRNILYSQPLKRADLSL</sequence>
<proteinExistence type="predicted"/>
<dbReference type="Proteomes" id="UP000182347">
    <property type="component" value="Unassembled WGS sequence"/>
</dbReference>
<dbReference type="AlphaFoldDB" id="A0A1G9LQP6"/>
<evidence type="ECO:0000313" key="2">
    <source>
        <dbReference type="EMBL" id="SDL64061.1"/>
    </source>
</evidence>
<evidence type="ECO:0000256" key="1">
    <source>
        <dbReference type="SAM" id="Phobius"/>
    </source>
</evidence>
<keyword evidence="1" id="KW-1133">Transmembrane helix</keyword>
<organism evidence="2 3">
    <name type="scientific">Sediminibacillus halophilus</name>
    <dbReference type="NCBI Taxonomy" id="482461"/>
    <lineage>
        <taxon>Bacteria</taxon>
        <taxon>Bacillati</taxon>
        <taxon>Bacillota</taxon>
        <taxon>Bacilli</taxon>
        <taxon>Bacillales</taxon>
        <taxon>Bacillaceae</taxon>
        <taxon>Sediminibacillus</taxon>
    </lineage>
</organism>
<dbReference type="EMBL" id="FNHF01000001">
    <property type="protein sequence ID" value="SDL64061.1"/>
    <property type="molecule type" value="Genomic_DNA"/>
</dbReference>
<evidence type="ECO:0000313" key="3">
    <source>
        <dbReference type="Proteomes" id="UP000182347"/>
    </source>
</evidence>
<keyword evidence="3" id="KW-1185">Reference proteome</keyword>
<reference evidence="3" key="1">
    <citation type="submission" date="2016-10" db="EMBL/GenBank/DDBJ databases">
        <authorList>
            <person name="Varghese N."/>
            <person name="Submissions S."/>
        </authorList>
    </citation>
    <scope>NUCLEOTIDE SEQUENCE [LARGE SCALE GENOMIC DNA]</scope>
    <source>
        <strain evidence="3">CGMCC 1.6199</strain>
    </source>
</reference>
<dbReference type="OrthoDB" id="2967280at2"/>
<accession>A0A1G9LQP6</accession>
<keyword evidence="1" id="KW-0472">Membrane</keyword>
<protein>
    <submittedName>
        <fullName evidence="2">Uncharacterized protein</fullName>
    </submittedName>
</protein>